<dbReference type="InterPro" id="IPR049052">
    <property type="entry name" value="nSTAND1"/>
</dbReference>
<evidence type="ECO:0000259" key="6">
    <source>
        <dbReference type="Pfam" id="PF20703"/>
    </source>
</evidence>
<dbReference type="GO" id="GO:0032956">
    <property type="term" value="P:regulation of actin cytoskeleton organization"/>
    <property type="evidence" value="ECO:0007669"/>
    <property type="project" value="TreeGrafter"/>
</dbReference>
<keyword evidence="2 4" id="KW-0853">WD repeat</keyword>
<dbReference type="PANTHER" id="PTHR19842:SF0">
    <property type="entry name" value="TARGET OF RAPAMYCIN COMPLEX SUBUNIT LST8"/>
    <property type="match status" value="1"/>
</dbReference>
<keyword evidence="5" id="KW-1133">Transmembrane helix</keyword>
<evidence type="ECO:0000256" key="1">
    <source>
        <dbReference type="ARBA" id="ARBA00009890"/>
    </source>
</evidence>
<dbReference type="Gene3D" id="3.40.50.300">
    <property type="entry name" value="P-loop containing nucleotide triphosphate hydrolases"/>
    <property type="match status" value="1"/>
</dbReference>
<organism evidence="7 8">
    <name type="scientific">Persicobacter diffluens</name>
    <dbReference type="NCBI Taxonomy" id="981"/>
    <lineage>
        <taxon>Bacteria</taxon>
        <taxon>Pseudomonadati</taxon>
        <taxon>Bacteroidota</taxon>
        <taxon>Cytophagia</taxon>
        <taxon>Cytophagales</taxon>
        <taxon>Persicobacteraceae</taxon>
        <taxon>Persicobacter</taxon>
    </lineage>
</organism>
<evidence type="ECO:0000256" key="2">
    <source>
        <dbReference type="ARBA" id="ARBA00022574"/>
    </source>
</evidence>
<keyword evidence="5" id="KW-0812">Transmembrane</keyword>
<evidence type="ECO:0000256" key="3">
    <source>
        <dbReference type="ARBA" id="ARBA00022737"/>
    </source>
</evidence>
<dbReference type="InterPro" id="IPR019775">
    <property type="entry name" value="WD40_repeat_CS"/>
</dbReference>
<reference evidence="7 8" key="1">
    <citation type="submission" date="2021-12" db="EMBL/GenBank/DDBJ databases">
        <title>Genome sequencing of bacteria with rrn-lacking chromosome and rrn-plasmid.</title>
        <authorList>
            <person name="Anda M."/>
            <person name="Iwasaki W."/>
        </authorList>
    </citation>
    <scope>NUCLEOTIDE SEQUENCE [LARGE SCALE GENOMIC DNA]</scope>
    <source>
        <strain evidence="7 8">NBRC 15940</strain>
    </source>
</reference>
<dbReference type="PANTHER" id="PTHR19842">
    <property type="entry name" value="G BETA-LIKE PROTEIN GBL"/>
    <property type="match status" value="1"/>
</dbReference>
<dbReference type="InterPro" id="IPR027417">
    <property type="entry name" value="P-loop_NTPase"/>
</dbReference>
<accession>A0AAN4W386</accession>
<keyword evidence="5" id="KW-0472">Membrane</keyword>
<dbReference type="SMART" id="SM00320">
    <property type="entry name" value="WD40"/>
    <property type="match status" value="4"/>
</dbReference>
<feature type="repeat" description="WD" evidence="4">
    <location>
        <begin position="914"/>
        <end position="955"/>
    </location>
</feature>
<dbReference type="GO" id="GO:0031931">
    <property type="term" value="C:TORC1 complex"/>
    <property type="evidence" value="ECO:0007669"/>
    <property type="project" value="InterPro"/>
</dbReference>
<dbReference type="PROSITE" id="PS50082">
    <property type="entry name" value="WD_REPEATS_2"/>
    <property type="match status" value="3"/>
</dbReference>
<dbReference type="EMBL" id="BQKE01000003">
    <property type="protein sequence ID" value="GJM63437.1"/>
    <property type="molecule type" value="Genomic_DNA"/>
</dbReference>
<feature type="repeat" description="WD" evidence="4">
    <location>
        <begin position="661"/>
        <end position="693"/>
    </location>
</feature>
<dbReference type="InterPro" id="IPR037588">
    <property type="entry name" value="MLST8"/>
</dbReference>
<dbReference type="Pfam" id="PF00400">
    <property type="entry name" value="WD40"/>
    <property type="match status" value="3"/>
</dbReference>
<evidence type="ECO:0000313" key="7">
    <source>
        <dbReference type="EMBL" id="GJM63437.1"/>
    </source>
</evidence>
<evidence type="ECO:0000313" key="8">
    <source>
        <dbReference type="Proteomes" id="UP001310022"/>
    </source>
</evidence>
<comment type="caution">
    <text evidence="7">The sequence shown here is derived from an EMBL/GenBank/DDBJ whole genome shotgun (WGS) entry which is preliminary data.</text>
</comment>
<name>A0AAN4W386_9BACT</name>
<comment type="similarity">
    <text evidence="1">Belongs to the WD repeat LST8 family.</text>
</comment>
<feature type="transmembrane region" description="Helical" evidence="5">
    <location>
        <begin position="487"/>
        <end position="510"/>
    </location>
</feature>
<dbReference type="AlphaFoldDB" id="A0AAN4W386"/>
<gene>
    <name evidence="7" type="ORF">PEDI_39890</name>
</gene>
<dbReference type="Proteomes" id="UP001310022">
    <property type="component" value="Unassembled WGS sequence"/>
</dbReference>
<dbReference type="GO" id="GO:0031929">
    <property type="term" value="P:TOR signaling"/>
    <property type="evidence" value="ECO:0007669"/>
    <property type="project" value="InterPro"/>
</dbReference>
<feature type="domain" description="Novel STAND NTPase 1" evidence="6">
    <location>
        <begin position="18"/>
        <end position="422"/>
    </location>
</feature>
<dbReference type="SUPFAM" id="SSF50978">
    <property type="entry name" value="WD40 repeat-like"/>
    <property type="match status" value="1"/>
</dbReference>
<dbReference type="GO" id="GO:0031932">
    <property type="term" value="C:TORC2 complex"/>
    <property type="evidence" value="ECO:0007669"/>
    <property type="project" value="InterPro"/>
</dbReference>
<dbReference type="InterPro" id="IPR001680">
    <property type="entry name" value="WD40_rpt"/>
</dbReference>
<dbReference type="Pfam" id="PF20703">
    <property type="entry name" value="nSTAND1"/>
    <property type="match status" value="1"/>
</dbReference>
<dbReference type="InterPro" id="IPR036322">
    <property type="entry name" value="WD40_repeat_dom_sf"/>
</dbReference>
<dbReference type="RefSeq" id="WP_338238601.1">
    <property type="nucleotide sequence ID" value="NZ_BQKE01000003.1"/>
</dbReference>
<dbReference type="Gene3D" id="2.130.10.10">
    <property type="entry name" value="YVTN repeat-like/Quinoprotein amine dehydrogenase"/>
    <property type="match status" value="2"/>
</dbReference>
<dbReference type="PROSITE" id="PS00678">
    <property type="entry name" value="WD_REPEATS_1"/>
    <property type="match status" value="1"/>
</dbReference>
<dbReference type="PROSITE" id="PS50294">
    <property type="entry name" value="WD_REPEATS_REGION"/>
    <property type="match status" value="1"/>
</dbReference>
<sequence>MEILHQKSAVEQGELYNPYPGLRPFNMDEHHLFFGREHQSDEVVSKLWQHQFVSIVGNSGIGKSSFVYCGAIPTLLADHGGEEAWLILNYRFGDHPVRALSQLLAEKMEQEGMEVSVEGLEENLLHDKDSLRDVLQKLKDKTGKRILLFIDQFEELFRFRVNQEEEAYFFVEMLLHCQQAEEHPLYTVLTIRSDFVGDCAQFPNLTQEINKSQFLIPQMTREERRRAIEQPLKYIGVDMAPEVVEEVLEHMGEKGDHLPIMQHAMMRTFDYWREVNRGQGQISLKHYRAIGTMEQAMSLHANEVYNSLDENGQKVCQGLFKTITEKRGEGRGIRKPTPLHEIAEVLNETESAVIEVVEAFRKPGTTLLMPSSAQPLESETMVDISHESLMRIWEMLRIWVDEESESVKMYLRLAEAAEMHQNGSSGLWLPPDLDLAVNWKKQEKPTMAWGVRYHKAYERTMLFLEYSEQEYERFQLLKEKQQKRRLMVARIVAGVLFMGIVVALLFLFYAEQQRRIAAVKSAEAELQRDSAEQSAIRAKLSALKADSAMVVAQYEAERAVQQSEFAKEQQSVAEEKGRQAQIAEQLAVMEGEKAYRLRLLSVARSMAIKSRQISDSTTQGLVAQQAFNFFANNGGKMFDPDIYNGLYYGLKRLKPEAYNVLEGHQFNVRAISSTSSREDIFSAGSDGKILQWKGGVYEMVPEVIFDDRKLVHQAMAVSENGRYLLAGGAYPYLLFFDLTNGFEPEKIPLKGNESWRIDFGNHDRYAAVLTSSGELYKFNIQEKALEFLLKKESKINTMAMHPTLPLVITGNTRGEVHRVELASASENLLFKRNTSMITLAMNKKGSRLACGAENGVVYLYHWARMHVAEEFRGHKSRVNNLSFNTAGNRLASGSFDRTVRLWDLDFPKDQPVILDDHKDWVWSIGFSGEDDFLLAGCKDNLIRKWPAKTEQMAREMCQLLPRDLSQEEWKSYVAEDIPFEQTCQMAQELSQLR</sequence>
<proteinExistence type="inferred from homology"/>
<feature type="repeat" description="WD" evidence="4">
    <location>
        <begin position="871"/>
        <end position="905"/>
    </location>
</feature>
<evidence type="ECO:0000256" key="4">
    <source>
        <dbReference type="PROSITE-ProRule" id="PRU00221"/>
    </source>
</evidence>
<dbReference type="SUPFAM" id="SSF52540">
    <property type="entry name" value="P-loop containing nucleoside triphosphate hydrolases"/>
    <property type="match status" value="1"/>
</dbReference>
<evidence type="ECO:0000256" key="5">
    <source>
        <dbReference type="SAM" id="Phobius"/>
    </source>
</evidence>
<dbReference type="InterPro" id="IPR015943">
    <property type="entry name" value="WD40/YVTN_repeat-like_dom_sf"/>
</dbReference>
<keyword evidence="8" id="KW-1185">Reference proteome</keyword>
<keyword evidence="3" id="KW-0677">Repeat</keyword>
<protein>
    <recommendedName>
        <fullName evidence="6">Novel STAND NTPase 1 domain-containing protein</fullName>
    </recommendedName>
</protein>